<dbReference type="InterPro" id="IPR036397">
    <property type="entry name" value="RNaseH_sf"/>
</dbReference>
<dbReference type="Pfam" id="PF13456">
    <property type="entry name" value="RVT_3"/>
    <property type="match status" value="1"/>
</dbReference>
<keyword evidence="3" id="KW-1185">Reference proteome</keyword>
<accession>A0A562UQG2</accession>
<comment type="caution">
    <text evidence="2">The sequence shown here is derived from an EMBL/GenBank/DDBJ whole genome shotgun (WGS) entry which is preliminary data.</text>
</comment>
<proteinExistence type="predicted"/>
<dbReference type="AlphaFoldDB" id="A0A562UQG2"/>
<feature type="domain" description="RNase H type-1" evidence="1">
    <location>
        <begin position="3"/>
        <end position="134"/>
    </location>
</feature>
<evidence type="ECO:0000259" key="1">
    <source>
        <dbReference type="PROSITE" id="PS50879"/>
    </source>
</evidence>
<dbReference type="SUPFAM" id="SSF53098">
    <property type="entry name" value="Ribonuclease H-like"/>
    <property type="match status" value="1"/>
</dbReference>
<name>A0A562UQG2_9ACTN</name>
<sequence>MSRIGKVVIEADGGSRGNPGPAGYGAVVLDADGQELLDRSGFLGVTTNNVAEYRGLIAGLAAARELGAVHAEVRMDSRLVVEQMSGNWKVRHPGLKPLAAEALALVGEFESVSFHWVPRAENLRADALANQAMDDGR</sequence>
<dbReference type="OrthoDB" id="5296884at2"/>
<dbReference type="Proteomes" id="UP000321617">
    <property type="component" value="Unassembled WGS sequence"/>
</dbReference>
<protein>
    <submittedName>
        <fullName evidence="2">Putative phosphoglycerate mutase</fullName>
    </submittedName>
</protein>
<organism evidence="2 3">
    <name type="scientific">Stackebrandtia albiflava</name>
    <dbReference type="NCBI Taxonomy" id="406432"/>
    <lineage>
        <taxon>Bacteria</taxon>
        <taxon>Bacillati</taxon>
        <taxon>Actinomycetota</taxon>
        <taxon>Actinomycetes</taxon>
        <taxon>Glycomycetales</taxon>
        <taxon>Glycomycetaceae</taxon>
        <taxon>Stackebrandtia</taxon>
    </lineage>
</organism>
<dbReference type="PANTHER" id="PTHR46387:SF2">
    <property type="entry name" value="RIBONUCLEASE HI"/>
    <property type="match status" value="1"/>
</dbReference>
<evidence type="ECO:0000313" key="3">
    <source>
        <dbReference type="Proteomes" id="UP000321617"/>
    </source>
</evidence>
<dbReference type="InterPro" id="IPR012337">
    <property type="entry name" value="RNaseH-like_sf"/>
</dbReference>
<reference evidence="2 3" key="1">
    <citation type="journal article" date="2013" name="Stand. Genomic Sci.">
        <title>Genomic Encyclopedia of Type Strains, Phase I: The one thousand microbial genomes (KMG-I) project.</title>
        <authorList>
            <person name="Kyrpides N.C."/>
            <person name="Woyke T."/>
            <person name="Eisen J.A."/>
            <person name="Garrity G."/>
            <person name="Lilburn T.G."/>
            <person name="Beck B.J."/>
            <person name="Whitman W.B."/>
            <person name="Hugenholtz P."/>
            <person name="Klenk H.P."/>
        </authorList>
    </citation>
    <scope>NUCLEOTIDE SEQUENCE [LARGE SCALE GENOMIC DNA]</scope>
    <source>
        <strain evidence="2 3">DSM 45044</strain>
    </source>
</reference>
<dbReference type="PROSITE" id="PS50879">
    <property type="entry name" value="RNASE_H_1"/>
    <property type="match status" value="1"/>
</dbReference>
<dbReference type="EMBL" id="VLLL01000009">
    <property type="protein sequence ID" value="TWJ07862.1"/>
    <property type="molecule type" value="Genomic_DNA"/>
</dbReference>
<evidence type="ECO:0000313" key="2">
    <source>
        <dbReference type="EMBL" id="TWJ07862.1"/>
    </source>
</evidence>
<dbReference type="Gene3D" id="3.30.420.10">
    <property type="entry name" value="Ribonuclease H-like superfamily/Ribonuclease H"/>
    <property type="match status" value="1"/>
</dbReference>
<dbReference type="InterPro" id="IPR002156">
    <property type="entry name" value="RNaseH_domain"/>
</dbReference>
<dbReference type="CDD" id="cd09279">
    <property type="entry name" value="RNase_HI_like"/>
    <property type="match status" value="1"/>
</dbReference>
<dbReference type="GO" id="GO:0003676">
    <property type="term" value="F:nucleic acid binding"/>
    <property type="evidence" value="ECO:0007669"/>
    <property type="project" value="InterPro"/>
</dbReference>
<gene>
    <name evidence="2" type="ORF">LX16_4643</name>
</gene>
<dbReference type="GO" id="GO:0004523">
    <property type="term" value="F:RNA-DNA hybrid ribonuclease activity"/>
    <property type="evidence" value="ECO:0007669"/>
    <property type="project" value="InterPro"/>
</dbReference>
<dbReference type="PANTHER" id="PTHR46387">
    <property type="entry name" value="POLYNUCLEOTIDYL TRANSFERASE, RIBONUCLEASE H-LIKE SUPERFAMILY PROTEIN"/>
    <property type="match status" value="1"/>
</dbReference>